<dbReference type="InterPro" id="IPR050300">
    <property type="entry name" value="GDXG_lipolytic_enzyme"/>
</dbReference>
<dbReference type="SUPFAM" id="SSF53474">
    <property type="entry name" value="alpha/beta-Hydrolases"/>
    <property type="match status" value="1"/>
</dbReference>
<dbReference type="InterPro" id="IPR029058">
    <property type="entry name" value="AB_hydrolase_fold"/>
</dbReference>
<sequence length="293" mass="32813">MRVFFFLLISYMSMAQEIIPLYPDGVPGLKVKDVPEKMTGANITNVTVPTLAIYKPQKQTSNAAVVICPGGGYAVLAYKKEGENLARWFSERGMIAVVLKYRLPQREYFTDAGIRPLQDAQSAIAFVKSHAKEWGIKDVGIMGFSAGGHLAATTSTLFDNPVGEIKRSSEEVRPDFSLLIYPVISLDDNITHEGSKKNLLGPNFNEQELKRYSPEKNITEKTPPVFLVSTTDDWVVPENSIAYYLAAKRHKVPAEMHIYEKGGHGYALTKDNRGPVEKWPEALEAWLKLHKWL</sequence>
<keyword evidence="2" id="KW-0732">Signal</keyword>
<proteinExistence type="predicted"/>
<dbReference type="eggNOG" id="COG0657">
    <property type="taxonomic scope" value="Bacteria"/>
</dbReference>
<feature type="chain" id="PRO_5012519686" evidence="2">
    <location>
        <begin position="16"/>
        <end position="293"/>
    </location>
</feature>
<dbReference type="Gene3D" id="3.40.50.1820">
    <property type="entry name" value="alpha/beta hydrolase"/>
    <property type="match status" value="1"/>
</dbReference>
<dbReference type="HOGENOM" id="CLU_012494_5_1_10"/>
<organism evidence="4 5">
    <name type="scientific">Leadbetterella byssophila (strain DSM 17132 / JCM 16389 / KACC 11308 / NBRC 106382 / 4M15)</name>
    <dbReference type="NCBI Taxonomy" id="649349"/>
    <lineage>
        <taxon>Bacteria</taxon>
        <taxon>Pseudomonadati</taxon>
        <taxon>Bacteroidota</taxon>
        <taxon>Cytophagia</taxon>
        <taxon>Cytophagales</taxon>
        <taxon>Leadbetterellaceae</taxon>
        <taxon>Leadbetterella</taxon>
    </lineage>
</organism>
<evidence type="ECO:0000313" key="5">
    <source>
        <dbReference type="Proteomes" id="UP000007435"/>
    </source>
</evidence>
<dbReference type="InterPro" id="IPR049492">
    <property type="entry name" value="BD-FAE-like_dom"/>
</dbReference>
<keyword evidence="5" id="KW-1185">Reference proteome</keyword>
<dbReference type="EMBL" id="CP002305">
    <property type="protein sequence ID" value="ADQ17136.1"/>
    <property type="molecule type" value="Genomic_DNA"/>
</dbReference>
<dbReference type="Proteomes" id="UP000007435">
    <property type="component" value="Chromosome"/>
</dbReference>
<evidence type="ECO:0000256" key="2">
    <source>
        <dbReference type="SAM" id="SignalP"/>
    </source>
</evidence>
<evidence type="ECO:0000256" key="1">
    <source>
        <dbReference type="ARBA" id="ARBA00022801"/>
    </source>
</evidence>
<feature type="domain" description="BD-FAE-like" evidence="3">
    <location>
        <begin position="51"/>
        <end position="239"/>
    </location>
</feature>
<evidence type="ECO:0000313" key="4">
    <source>
        <dbReference type="EMBL" id="ADQ17136.1"/>
    </source>
</evidence>
<dbReference type="KEGG" id="lby:Lbys_1422"/>
<gene>
    <name evidence="4" type="ordered locus">Lbys_1422</name>
</gene>
<dbReference type="RefSeq" id="WP_013408185.1">
    <property type="nucleotide sequence ID" value="NC_014655.1"/>
</dbReference>
<evidence type="ECO:0000259" key="3">
    <source>
        <dbReference type="Pfam" id="PF20434"/>
    </source>
</evidence>
<reference evidence="4 5" key="2">
    <citation type="journal article" date="2011" name="Stand. Genomic Sci.">
        <title>Complete genome sequence of Leadbetterella byssophila type strain (4M15).</title>
        <authorList>
            <person name="Abt B."/>
            <person name="Teshima H."/>
            <person name="Lucas S."/>
            <person name="Lapidus A."/>
            <person name="Del Rio T.G."/>
            <person name="Nolan M."/>
            <person name="Tice H."/>
            <person name="Cheng J.F."/>
            <person name="Pitluck S."/>
            <person name="Liolios K."/>
            <person name="Pagani I."/>
            <person name="Ivanova N."/>
            <person name="Mavromatis K."/>
            <person name="Pati A."/>
            <person name="Tapia R."/>
            <person name="Han C."/>
            <person name="Goodwin L."/>
            <person name="Chen A."/>
            <person name="Palaniappan K."/>
            <person name="Land M."/>
            <person name="Hauser L."/>
            <person name="Chang Y.J."/>
            <person name="Jeffries C.D."/>
            <person name="Rohde M."/>
            <person name="Goker M."/>
            <person name="Tindall B.J."/>
            <person name="Detter J.C."/>
            <person name="Woyke T."/>
            <person name="Bristow J."/>
            <person name="Eisen J.A."/>
            <person name="Markowitz V."/>
            <person name="Hugenholtz P."/>
            <person name="Klenk H.P."/>
            <person name="Kyrpides N.C."/>
        </authorList>
    </citation>
    <scope>NUCLEOTIDE SEQUENCE [LARGE SCALE GENOMIC DNA]</scope>
    <source>
        <strain evidence="5">DSM 17132 / JCM 16389 / KACC 11308 / NBRC 106382 / 4M15</strain>
    </source>
</reference>
<protein>
    <submittedName>
        <fullName evidence="4">Esterase/lipase-like protein</fullName>
    </submittedName>
</protein>
<dbReference type="Pfam" id="PF20434">
    <property type="entry name" value="BD-FAE"/>
    <property type="match status" value="1"/>
</dbReference>
<name>E4RWA1_LEAB4</name>
<keyword evidence="1" id="KW-0378">Hydrolase</keyword>
<feature type="signal peptide" evidence="2">
    <location>
        <begin position="1"/>
        <end position="15"/>
    </location>
</feature>
<dbReference type="AlphaFoldDB" id="E4RWA1"/>
<dbReference type="STRING" id="649349.Lbys_1422"/>
<dbReference type="PANTHER" id="PTHR48081">
    <property type="entry name" value="AB HYDROLASE SUPERFAMILY PROTEIN C4A8.06C"/>
    <property type="match status" value="1"/>
</dbReference>
<dbReference type="PANTHER" id="PTHR48081:SF6">
    <property type="entry name" value="PEPTIDASE S9 PROLYL OLIGOPEPTIDASE CATALYTIC DOMAIN-CONTAINING PROTEIN"/>
    <property type="match status" value="1"/>
</dbReference>
<dbReference type="GO" id="GO:0016787">
    <property type="term" value="F:hydrolase activity"/>
    <property type="evidence" value="ECO:0007669"/>
    <property type="project" value="UniProtKB-KW"/>
</dbReference>
<reference key="1">
    <citation type="submission" date="2010-11" db="EMBL/GenBank/DDBJ databases">
        <title>The complete genome of Leadbetterella byssophila DSM 17132.</title>
        <authorList>
            <consortium name="US DOE Joint Genome Institute (JGI-PGF)"/>
            <person name="Lucas S."/>
            <person name="Copeland A."/>
            <person name="Lapidus A."/>
            <person name="Glavina del Rio T."/>
            <person name="Dalin E."/>
            <person name="Tice H."/>
            <person name="Bruce D."/>
            <person name="Goodwin L."/>
            <person name="Pitluck S."/>
            <person name="Kyrpides N."/>
            <person name="Mavromatis K."/>
            <person name="Ivanova N."/>
            <person name="Teshima H."/>
            <person name="Brettin T."/>
            <person name="Detter J.C."/>
            <person name="Han C."/>
            <person name="Tapia R."/>
            <person name="Land M."/>
            <person name="Hauser L."/>
            <person name="Markowitz V."/>
            <person name="Cheng J.-F."/>
            <person name="Hugenholtz P."/>
            <person name="Woyke T."/>
            <person name="Wu D."/>
            <person name="Tindall B."/>
            <person name="Pomrenke H.G."/>
            <person name="Brambilla E."/>
            <person name="Klenk H.-P."/>
            <person name="Eisen J.A."/>
        </authorList>
    </citation>
    <scope>NUCLEOTIDE SEQUENCE [LARGE SCALE GENOMIC DNA]</scope>
    <source>
        <strain>DSM 17132</strain>
    </source>
</reference>
<accession>E4RWA1</accession>